<dbReference type="EC" id="2.7.13.3" evidence="2"/>
<feature type="transmembrane region" description="Helical" evidence="9">
    <location>
        <begin position="174"/>
        <end position="199"/>
    </location>
</feature>
<proteinExistence type="predicted"/>
<keyword evidence="9" id="KW-1133">Transmembrane helix</keyword>
<dbReference type="Pfam" id="PF02518">
    <property type="entry name" value="HATPase_c"/>
    <property type="match status" value="1"/>
</dbReference>
<keyword evidence="3" id="KW-0597">Phosphoprotein</keyword>
<evidence type="ECO:0000256" key="1">
    <source>
        <dbReference type="ARBA" id="ARBA00000085"/>
    </source>
</evidence>
<dbReference type="EMBL" id="NFLJ01000006">
    <property type="protein sequence ID" value="OUQ35748.1"/>
    <property type="molecule type" value="Genomic_DNA"/>
</dbReference>
<dbReference type="InterPro" id="IPR050482">
    <property type="entry name" value="Sensor_HK_TwoCompSys"/>
</dbReference>
<keyword evidence="5" id="KW-0547">Nucleotide-binding</keyword>
<keyword evidence="8" id="KW-0902">Two-component regulatory system</keyword>
<sequence length="435" mass="50329">MKYSYQQVLSILRHSLSILNFVIILFYSMLILMTTQYIVQIQYAREFLDRITHLPQHPLVTFLGSISLYAVLIFVIYNRNTTKVSYKMNVFYSFLEVLIGFLLIYFLYMSYNGVLFLIFCDSIFNLKQEKYSKGLLGVLIIVYIISSYDVFSIFVPMTNMFEYFQIYGSQVNGILMIITSCLEMLNIILFIAFMIVYLADEMRQNQYISEELDMVNQVNKELQNYAAITEKIGENKERKRLAREIHDTLGHALTGIAAGVDACIAMIDQNPTATKQQLQVISKVVRQGITDVRNSLNKLRPGALEEHGFKEALERMIAEFSSVSDLTIELDYQLEDIDLEKTDEDIIFRIIQESITNALRHGHATEVKINMHYDKNFLHLKIKDNGIGCDDVHFGFGLTQMKERLAMINGEVHFDGHQGFLTEVTLPRKERDKHD</sequence>
<dbReference type="AlphaFoldDB" id="A0A1Y4T0M8"/>
<dbReference type="Gene3D" id="1.20.5.1930">
    <property type="match status" value="1"/>
</dbReference>
<dbReference type="RefSeq" id="WP_087357296.1">
    <property type="nucleotide sequence ID" value="NZ_JACJKO010000023.1"/>
</dbReference>
<feature type="domain" description="Histidine kinase" evidence="10">
    <location>
        <begin position="248"/>
        <end position="430"/>
    </location>
</feature>
<feature type="transmembrane region" description="Helical" evidence="9">
    <location>
        <begin position="18"/>
        <end position="39"/>
    </location>
</feature>
<feature type="transmembrane region" description="Helical" evidence="9">
    <location>
        <begin position="97"/>
        <end position="119"/>
    </location>
</feature>
<keyword evidence="4" id="KW-0808">Transferase</keyword>
<dbReference type="Proteomes" id="UP000195305">
    <property type="component" value="Unassembled WGS sequence"/>
</dbReference>
<dbReference type="SUPFAM" id="SSF55874">
    <property type="entry name" value="ATPase domain of HSP90 chaperone/DNA topoisomerase II/histidine kinase"/>
    <property type="match status" value="1"/>
</dbReference>
<dbReference type="InterPro" id="IPR003594">
    <property type="entry name" value="HATPase_dom"/>
</dbReference>
<keyword evidence="9" id="KW-0812">Transmembrane</keyword>
<evidence type="ECO:0000256" key="8">
    <source>
        <dbReference type="ARBA" id="ARBA00023012"/>
    </source>
</evidence>
<dbReference type="GO" id="GO:0000155">
    <property type="term" value="F:phosphorelay sensor kinase activity"/>
    <property type="evidence" value="ECO:0007669"/>
    <property type="project" value="InterPro"/>
</dbReference>
<evidence type="ECO:0000256" key="2">
    <source>
        <dbReference type="ARBA" id="ARBA00012438"/>
    </source>
</evidence>
<dbReference type="InterPro" id="IPR011712">
    <property type="entry name" value="Sig_transdc_His_kin_sub3_dim/P"/>
</dbReference>
<evidence type="ECO:0000259" key="10">
    <source>
        <dbReference type="PROSITE" id="PS50109"/>
    </source>
</evidence>
<dbReference type="OrthoDB" id="9760839at2"/>
<reference evidence="11 12" key="1">
    <citation type="journal article" date="2018" name="BMC Genomics">
        <title>Whole genome sequencing and function prediction of 133 gut anaerobes isolated from chicken caecum in pure cultures.</title>
        <authorList>
            <person name="Medvecky M."/>
            <person name="Cejkova D."/>
            <person name="Polansky O."/>
            <person name="Karasova D."/>
            <person name="Kubasova T."/>
            <person name="Cizek A."/>
            <person name="Rychlik I."/>
        </authorList>
    </citation>
    <scope>NUCLEOTIDE SEQUENCE [LARGE SCALE GENOMIC DNA]</scope>
    <source>
        <strain evidence="11 12">An13</strain>
    </source>
</reference>
<dbReference type="GO" id="GO:0046983">
    <property type="term" value="F:protein dimerization activity"/>
    <property type="evidence" value="ECO:0007669"/>
    <property type="project" value="InterPro"/>
</dbReference>
<organism evidence="11 12">
    <name type="scientific">Massilimicrobiota timonensis</name>
    <dbReference type="NCBI Taxonomy" id="1776392"/>
    <lineage>
        <taxon>Bacteria</taxon>
        <taxon>Bacillati</taxon>
        <taxon>Bacillota</taxon>
        <taxon>Erysipelotrichia</taxon>
        <taxon>Erysipelotrichales</taxon>
        <taxon>Erysipelotrichaceae</taxon>
        <taxon>Massilimicrobiota</taxon>
    </lineage>
</organism>
<evidence type="ECO:0000256" key="5">
    <source>
        <dbReference type="ARBA" id="ARBA00022741"/>
    </source>
</evidence>
<keyword evidence="7" id="KW-0067">ATP-binding</keyword>
<protein>
    <recommendedName>
        <fullName evidence="2">histidine kinase</fullName>
        <ecNumber evidence="2">2.7.13.3</ecNumber>
    </recommendedName>
</protein>
<dbReference type="CDD" id="cd16917">
    <property type="entry name" value="HATPase_UhpB-NarQ-NarX-like"/>
    <property type="match status" value="1"/>
</dbReference>
<dbReference type="PROSITE" id="PS50109">
    <property type="entry name" value="HIS_KIN"/>
    <property type="match status" value="1"/>
</dbReference>
<dbReference type="InterPro" id="IPR036890">
    <property type="entry name" value="HATPase_C_sf"/>
</dbReference>
<feature type="transmembrane region" description="Helical" evidence="9">
    <location>
        <begin position="59"/>
        <end position="77"/>
    </location>
</feature>
<keyword evidence="9" id="KW-0472">Membrane</keyword>
<evidence type="ECO:0000256" key="7">
    <source>
        <dbReference type="ARBA" id="ARBA00022840"/>
    </source>
</evidence>
<evidence type="ECO:0000256" key="6">
    <source>
        <dbReference type="ARBA" id="ARBA00022777"/>
    </source>
</evidence>
<dbReference type="Pfam" id="PF07730">
    <property type="entry name" value="HisKA_3"/>
    <property type="match status" value="1"/>
</dbReference>
<keyword evidence="6 11" id="KW-0418">Kinase</keyword>
<dbReference type="Gene3D" id="3.30.565.10">
    <property type="entry name" value="Histidine kinase-like ATPase, C-terminal domain"/>
    <property type="match status" value="1"/>
</dbReference>
<comment type="caution">
    <text evidence="11">The sequence shown here is derived from an EMBL/GenBank/DDBJ whole genome shotgun (WGS) entry which is preliminary data.</text>
</comment>
<dbReference type="InterPro" id="IPR005467">
    <property type="entry name" value="His_kinase_dom"/>
</dbReference>
<evidence type="ECO:0000313" key="12">
    <source>
        <dbReference type="Proteomes" id="UP000195305"/>
    </source>
</evidence>
<dbReference type="PANTHER" id="PTHR24421:SF10">
    <property type="entry name" value="NITRATE_NITRITE SENSOR PROTEIN NARQ"/>
    <property type="match status" value="1"/>
</dbReference>
<dbReference type="GO" id="GO:0005524">
    <property type="term" value="F:ATP binding"/>
    <property type="evidence" value="ECO:0007669"/>
    <property type="project" value="UniProtKB-KW"/>
</dbReference>
<accession>A0A1Y4T0M8</accession>
<dbReference type="PANTHER" id="PTHR24421">
    <property type="entry name" value="NITRATE/NITRITE SENSOR PROTEIN NARX-RELATED"/>
    <property type="match status" value="1"/>
</dbReference>
<name>A0A1Y4T0M8_9FIRM</name>
<keyword evidence="12" id="KW-1185">Reference proteome</keyword>
<evidence type="ECO:0000256" key="3">
    <source>
        <dbReference type="ARBA" id="ARBA00022553"/>
    </source>
</evidence>
<dbReference type="GO" id="GO:0016020">
    <property type="term" value="C:membrane"/>
    <property type="evidence" value="ECO:0007669"/>
    <property type="project" value="InterPro"/>
</dbReference>
<comment type="catalytic activity">
    <reaction evidence="1">
        <text>ATP + protein L-histidine = ADP + protein N-phospho-L-histidine.</text>
        <dbReference type="EC" id="2.7.13.3"/>
    </reaction>
</comment>
<evidence type="ECO:0000313" key="11">
    <source>
        <dbReference type="EMBL" id="OUQ35748.1"/>
    </source>
</evidence>
<feature type="transmembrane region" description="Helical" evidence="9">
    <location>
        <begin position="131"/>
        <end position="154"/>
    </location>
</feature>
<dbReference type="SMART" id="SM00387">
    <property type="entry name" value="HATPase_c"/>
    <property type="match status" value="1"/>
</dbReference>
<gene>
    <name evidence="11" type="ORF">B5E75_02905</name>
</gene>
<evidence type="ECO:0000256" key="4">
    <source>
        <dbReference type="ARBA" id="ARBA00022679"/>
    </source>
</evidence>
<evidence type="ECO:0000256" key="9">
    <source>
        <dbReference type="SAM" id="Phobius"/>
    </source>
</evidence>